<sequence>MAFNISGISNLKPNPLYTFTFTSNEEEVYYTYQFNNESVITRLVLNQTTSVLERSVWIESEQIWKPYFSAPLDYCDNYGLCGANGICNIAGSPVCRCKNGFKPKSLERWKLMEWSHGGCTRDKPLSCQRANNGAKGKADPGEKKDGTKWVIIVATTAGISGILILIYYIWKGRTRTQENGQSEESPNEDLDLPSFDFAVISIATDNFSINIKLGQGDFGPVFK</sequence>
<keyword evidence="4" id="KW-1133">Transmembrane helix</keyword>
<reference evidence="6 7" key="1">
    <citation type="submission" date="2024-02" db="EMBL/GenBank/DDBJ databases">
        <authorList>
            <person name="Vignale AGUSTIN F."/>
            <person name="Sosa J E."/>
            <person name="Modenutti C."/>
        </authorList>
    </citation>
    <scope>NUCLEOTIDE SEQUENCE [LARGE SCALE GENOMIC DNA]</scope>
</reference>
<evidence type="ECO:0000256" key="1">
    <source>
        <dbReference type="ARBA" id="ARBA00022729"/>
    </source>
</evidence>
<evidence type="ECO:0000256" key="3">
    <source>
        <dbReference type="PROSITE-ProRule" id="PRU00076"/>
    </source>
</evidence>
<organism evidence="6 7">
    <name type="scientific">Ilex paraguariensis</name>
    <name type="common">yerba mate</name>
    <dbReference type="NCBI Taxonomy" id="185542"/>
    <lineage>
        <taxon>Eukaryota</taxon>
        <taxon>Viridiplantae</taxon>
        <taxon>Streptophyta</taxon>
        <taxon>Embryophyta</taxon>
        <taxon>Tracheophyta</taxon>
        <taxon>Spermatophyta</taxon>
        <taxon>Magnoliopsida</taxon>
        <taxon>eudicotyledons</taxon>
        <taxon>Gunneridae</taxon>
        <taxon>Pentapetalae</taxon>
        <taxon>asterids</taxon>
        <taxon>campanulids</taxon>
        <taxon>Aquifoliales</taxon>
        <taxon>Aquifoliaceae</taxon>
        <taxon>Ilex</taxon>
    </lineage>
</organism>
<evidence type="ECO:0000259" key="5">
    <source>
        <dbReference type="PROSITE" id="PS50026"/>
    </source>
</evidence>
<keyword evidence="3" id="KW-0245">EGF-like domain</keyword>
<keyword evidence="1" id="KW-0732">Signal</keyword>
<evidence type="ECO:0000313" key="6">
    <source>
        <dbReference type="EMBL" id="CAK9174835.1"/>
    </source>
</evidence>
<evidence type="ECO:0000256" key="2">
    <source>
        <dbReference type="ARBA" id="ARBA00023157"/>
    </source>
</evidence>
<keyword evidence="4" id="KW-0472">Membrane</keyword>
<name>A0ABC8TZE7_9AQUA</name>
<feature type="non-terminal residue" evidence="6">
    <location>
        <position position="223"/>
    </location>
</feature>
<dbReference type="EMBL" id="CAUOFW020006461">
    <property type="protein sequence ID" value="CAK9174835.1"/>
    <property type="molecule type" value="Genomic_DNA"/>
</dbReference>
<evidence type="ECO:0000313" key="7">
    <source>
        <dbReference type="Proteomes" id="UP001642360"/>
    </source>
</evidence>
<proteinExistence type="predicted"/>
<feature type="domain" description="EGF-like" evidence="5">
    <location>
        <begin position="71"/>
        <end position="107"/>
    </location>
</feature>
<gene>
    <name evidence="6" type="ORF">ILEXP_LOCUS44602</name>
</gene>
<keyword evidence="2" id="KW-1015">Disulfide bond</keyword>
<comment type="caution">
    <text evidence="6">The sequence shown here is derived from an EMBL/GenBank/DDBJ whole genome shotgun (WGS) entry which is preliminary data.</text>
</comment>
<evidence type="ECO:0000256" key="4">
    <source>
        <dbReference type="SAM" id="Phobius"/>
    </source>
</evidence>
<dbReference type="PANTHER" id="PTHR32444:SF183">
    <property type="entry name" value="APPLE DOMAIN-CONTAINING PROTEIN"/>
    <property type="match status" value="1"/>
</dbReference>
<dbReference type="CDD" id="cd00054">
    <property type="entry name" value="EGF_CA"/>
    <property type="match status" value="1"/>
</dbReference>
<dbReference type="PROSITE" id="PS50026">
    <property type="entry name" value="EGF_3"/>
    <property type="match status" value="1"/>
</dbReference>
<keyword evidence="4" id="KW-0812">Transmembrane</keyword>
<dbReference type="InterPro" id="IPR000858">
    <property type="entry name" value="S_locus_glycoprot_dom"/>
</dbReference>
<comment type="caution">
    <text evidence="3">Lacks conserved residue(s) required for the propagation of feature annotation.</text>
</comment>
<feature type="transmembrane region" description="Helical" evidence="4">
    <location>
        <begin position="149"/>
        <end position="170"/>
    </location>
</feature>
<keyword evidence="7" id="KW-1185">Reference proteome</keyword>
<dbReference type="InterPro" id="IPR000742">
    <property type="entry name" value="EGF"/>
</dbReference>
<dbReference type="AlphaFoldDB" id="A0ABC8TZE7"/>
<dbReference type="Proteomes" id="UP001642360">
    <property type="component" value="Unassembled WGS sequence"/>
</dbReference>
<dbReference type="PANTHER" id="PTHR32444">
    <property type="entry name" value="BULB-TYPE LECTIN DOMAIN-CONTAINING PROTEIN"/>
    <property type="match status" value="1"/>
</dbReference>
<protein>
    <recommendedName>
        <fullName evidence="5">EGF-like domain-containing protein</fullName>
    </recommendedName>
</protein>
<accession>A0ABC8TZE7</accession>
<dbReference type="Pfam" id="PF00954">
    <property type="entry name" value="S_locus_glycop"/>
    <property type="match status" value="1"/>
</dbReference>